<dbReference type="InterPro" id="IPR054438">
    <property type="entry name" value="Struct_cement_gp24/gp6"/>
</dbReference>
<dbReference type="Pfam" id="PF22758">
    <property type="entry name" value="Phage_cement"/>
    <property type="match status" value="1"/>
</dbReference>
<name>A0AA41Z608_9HYPH</name>
<dbReference type="AlphaFoldDB" id="A0AA41Z608"/>
<sequence length="151" mass="15060">MPAVQSTFSSNQAAAFLGQIADGEQVTNVISRVVDPATANPISFGDPVLQGASDGTIQSVSGGSGAFRGIAVRDPTLPPSAGDQYVATLTAAVLTKGVIWVNATVAVAAGQPAYVTSAGALTNVATNNTAIANGMWDSTTTIAGLARLRLG</sequence>
<reference evidence="1" key="1">
    <citation type="submission" date="2022-05" db="EMBL/GenBank/DDBJ databases">
        <authorList>
            <person name="Pankratov T."/>
        </authorList>
    </citation>
    <scope>NUCLEOTIDE SEQUENCE</scope>
    <source>
        <strain evidence="1">BP6-180914</strain>
    </source>
</reference>
<comment type="caution">
    <text evidence="1">The sequence shown here is derived from an EMBL/GenBank/DDBJ whole genome shotgun (WGS) entry which is preliminary data.</text>
</comment>
<accession>A0AA41Z608</accession>
<proteinExistence type="predicted"/>
<protein>
    <submittedName>
        <fullName evidence="1">DUF2190 domain-containing protein</fullName>
    </submittedName>
</protein>
<keyword evidence="2" id="KW-1185">Reference proteome</keyword>
<gene>
    <name evidence="1" type="ORF">M8523_23500</name>
</gene>
<dbReference type="Proteomes" id="UP001165667">
    <property type="component" value="Unassembled WGS sequence"/>
</dbReference>
<evidence type="ECO:0000313" key="1">
    <source>
        <dbReference type="EMBL" id="MCW6510975.1"/>
    </source>
</evidence>
<organism evidence="1 2">
    <name type="scientific">Lichenifustis flavocetrariae</name>
    <dbReference type="NCBI Taxonomy" id="2949735"/>
    <lineage>
        <taxon>Bacteria</taxon>
        <taxon>Pseudomonadati</taxon>
        <taxon>Pseudomonadota</taxon>
        <taxon>Alphaproteobacteria</taxon>
        <taxon>Hyphomicrobiales</taxon>
        <taxon>Lichenihabitantaceae</taxon>
        <taxon>Lichenifustis</taxon>
    </lineage>
</organism>
<dbReference type="EMBL" id="JAMOIM010000020">
    <property type="protein sequence ID" value="MCW6510975.1"/>
    <property type="molecule type" value="Genomic_DNA"/>
</dbReference>
<dbReference type="RefSeq" id="WP_282587354.1">
    <property type="nucleotide sequence ID" value="NZ_JAMOIM010000020.1"/>
</dbReference>
<evidence type="ECO:0000313" key="2">
    <source>
        <dbReference type="Proteomes" id="UP001165667"/>
    </source>
</evidence>